<evidence type="ECO:0000313" key="5">
    <source>
        <dbReference type="Proteomes" id="UP001597180"/>
    </source>
</evidence>
<organism evidence="4 5">
    <name type="scientific">Paenibacillus vulneris</name>
    <dbReference type="NCBI Taxonomy" id="1133364"/>
    <lineage>
        <taxon>Bacteria</taxon>
        <taxon>Bacillati</taxon>
        <taxon>Bacillota</taxon>
        <taxon>Bacilli</taxon>
        <taxon>Bacillales</taxon>
        <taxon>Paenibacillaceae</taxon>
        <taxon>Paenibacillus</taxon>
    </lineage>
</organism>
<dbReference type="InterPro" id="IPR050768">
    <property type="entry name" value="UPF0353/GerABKA_families"/>
</dbReference>
<dbReference type="EMBL" id="JBHTLU010000041">
    <property type="protein sequence ID" value="MFD1224034.1"/>
    <property type="molecule type" value="Genomic_DNA"/>
</dbReference>
<keyword evidence="3" id="KW-1133">Transmembrane helix</keyword>
<protein>
    <submittedName>
        <fullName evidence="4">Spore germination protein</fullName>
    </submittedName>
</protein>
<feature type="transmembrane region" description="Helical" evidence="3">
    <location>
        <begin position="421"/>
        <end position="441"/>
    </location>
</feature>
<feature type="transmembrane region" description="Helical" evidence="3">
    <location>
        <begin position="387"/>
        <end position="409"/>
    </location>
</feature>
<name>A0ABW3UUT7_9BACL</name>
<evidence type="ECO:0000313" key="4">
    <source>
        <dbReference type="EMBL" id="MFD1224034.1"/>
    </source>
</evidence>
<dbReference type="RefSeq" id="WP_079914583.1">
    <property type="nucleotide sequence ID" value="NZ_BAABJG010000017.1"/>
</dbReference>
<dbReference type="InterPro" id="IPR004995">
    <property type="entry name" value="Spore_Ger"/>
</dbReference>
<evidence type="ECO:0000256" key="3">
    <source>
        <dbReference type="SAM" id="Phobius"/>
    </source>
</evidence>
<keyword evidence="3" id="KW-0812">Transmembrane</keyword>
<keyword evidence="5" id="KW-1185">Reference proteome</keyword>
<keyword evidence="2 3" id="KW-0472">Membrane</keyword>
<gene>
    <name evidence="4" type="ORF">ACFQ4B_28325</name>
</gene>
<dbReference type="PANTHER" id="PTHR22550:SF5">
    <property type="entry name" value="LEUCINE ZIPPER PROTEIN 4"/>
    <property type="match status" value="1"/>
</dbReference>
<feature type="transmembrane region" description="Helical" evidence="3">
    <location>
        <begin position="295"/>
        <end position="314"/>
    </location>
</feature>
<evidence type="ECO:0000256" key="1">
    <source>
        <dbReference type="ARBA" id="ARBA00005278"/>
    </source>
</evidence>
<evidence type="ECO:0000256" key="2">
    <source>
        <dbReference type="ARBA" id="ARBA00023136"/>
    </source>
</evidence>
<accession>A0ABW3UUT7</accession>
<dbReference type="Proteomes" id="UP001597180">
    <property type="component" value="Unassembled WGS sequence"/>
</dbReference>
<reference evidence="5" key="1">
    <citation type="journal article" date="2019" name="Int. J. Syst. Evol. Microbiol.">
        <title>The Global Catalogue of Microorganisms (GCM) 10K type strain sequencing project: providing services to taxonomists for standard genome sequencing and annotation.</title>
        <authorList>
            <consortium name="The Broad Institute Genomics Platform"/>
            <consortium name="The Broad Institute Genome Sequencing Center for Infectious Disease"/>
            <person name="Wu L."/>
            <person name="Ma J."/>
        </authorList>
    </citation>
    <scope>NUCLEOTIDE SEQUENCE [LARGE SCALE GENOMIC DNA]</scope>
    <source>
        <strain evidence="5">CCUG 53270</strain>
    </source>
</reference>
<dbReference type="Pfam" id="PF03323">
    <property type="entry name" value="GerA"/>
    <property type="match status" value="1"/>
</dbReference>
<sequence>MTNPGNLLSVDIQVNLDHIGHKLGFPSDLVVKEFKLGSIHSCAILCIDGLVNRDLINGQILKSLLISLEDSNRIVPAEGDAFISFMRLELLPLHSIMEVSGMGDVLNAILSGDTALLIHGSSKALVIGTKGWKSRGVDEPETEALIRGPREGFTEDICTTTSLIRRRLPDPNLRFDAYKIGKRIPKEVIVAYIEDIVNPKLVDEVKRRLGTINRDDMEGSGFIEQWIMDNVMSPFPQVLNTERPDKVAAALLEGRVAILVDGTPFQLILPITLVASFHSPEDMYQNWMISSVIRLLRLTAAFIATFLPGLYIALTEFHHGMLPSKLAFSIAGAREGVPFPAVVEAFMMEGTLELLREAGIRLPKPIGQTIGIVGGLVIGEAAVTAGIVSPIMVIIVAITAIASFTLPAYSFAISLRMLRFAIMLAAGLFGIYGIVLAYIMINIHLVNLQSFGVPYSTPIAPMFVKDWKELLMRAPVELLDSRPEMVKPQDKKRTKT</sequence>
<dbReference type="PIRSF" id="PIRSF005690">
    <property type="entry name" value="GerBA"/>
    <property type="match status" value="1"/>
</dbReference>
<comment type="similarity">
    <text evidence="1">Belongs to the GerABKA family.</text>
</comment>
<proteinExistence type="inferred from homology"/>
<dbReference type="PANTHER" id="PTHR22550">
    <property type="entry name" value="SPORE GERMINATION PROTEIN"/>
    <property type="match status" value="1"/>
</dbReference>
<comment type="caution">
    <text evidence="4">The sequence shown here is derived from an EMBL/GenBank/DDBJ whole genome shotgun (WGS) entry which is preliminary data.</text>
</comment>